<dbReference type="CDD" id="cd22952">
    <property type="entry name" value="ART10-like"/>
    <property type="match status" value="1"/>
</dbReference>
<name>A0A086TBY0_HAPC1</name>
<gene>
    <name evidence="3" type="ORF">ACRE_023590</name>
</gene>
<dbReference type="InterPro" id="IPR011021">
    <property type="entry name" value="Arrestin-like_N"/>
</dbReference>
<dbReference type="GO" id="GO:0030674">
    <property type="term" value="F:protein-macromolecule adaptor activity"/>
    <property type="evidence" value="ECO:0007669"/>
    <property type="project" value="TreeGrafter"/>
</dbReference>
<evidence type="ECO:0000313" key="4">
    <source>
        <dbReference type="Proteomes" id="UP000029964"/>
    </source>
</evidence>
<feature type="compositionally biased region" description="Pro residues" evidence="1">
    <location>
        <begin position="490"/>
        <end position="507"/>
    </location>
</feature>
<dbReference type="STRING" id="857340.A0A086TBY0"/>
<accession>A0A086TBY0</accession>
<feature type="region of interest" description="Disordered" evidence="1">
    <location>
        <begin position="439"/>
        <end position="561"/>
    </location>
</feature>
<dbReference type="EMBL" id="JPKY01000015">
    <property type="protein sequence ID" value="KFH46862.1"/>
    <property type="molecule type" value="Genomic_DNA"/>
</dbReference>
<protein>
    <recommendedName>
        <fullName evidence="2">Arrestin-like N-terminal domain-containing protein</fullName>
    </recommendedName>
</protein>
<dbReference type="HOGENOM" id="CLU_016622_2_0_1"/>
<dbReference type="PANTHER" id="PTHR11188:SF166">
    <property type="entry name" value="ARRESTIN (OR S-ANTIGEN), N-TERMINAL DOMAIN PROTEIN (AFU_ORTHOLOGUE AFUA_7G02050)"/>
    <property type="match status" value="1"/>
</dbReference>
<dbReference type="PANTHER" id="PTHR11188">
    <property type="entry name" value="ARRESTIN DOMAIN CONTAINING PROTEIN"/>
    <property type="match status" value="1"/>
</dbReference>
<dbReference type="GO" id="GO:0005829">
    <property type="term" value="C:cytosol"/>
    <property type="evidence" value="ECO:0007669"/>
    <property type="project" value="TreeGrafter"/>
</dbReference>
<evidence type="ECO:0000256" key="1">
    <source>
        <dbReference type="SAM" id="MobiDB-lite"/>
    </source>
</evidence>
<evidence type="ECO:0000259" key="2">
    <source>
        <dbReference type="Pfam" id="PF00339"/>
    </source>
</evidence>
<dbReference type="Proteomes" id="UP000029964">
    <property type="component" value="Unassembled WGS sequence"/>
</dbReference>
<organism evidence="3 4">
    <name type="scientific">Hapsidospora chrysogenum (strain ATCC 11550 / CBS 779.69 / DSM 880 / IAM 14645 / JCM 23072 / IMI 49137)</name>
    <name type="common">Acremonium chrysogenum</name>
    <dbReference type="NCBI Taxonomy" id="857340"/>
    <lineage>
        <taxon>Eukaryota</taxon>
        <taxon>Fungi</taxon>
        <taxon>Dikarya</taxon>
        <taxon>Ascomycota</taxon>
        <taxon>Pezizomycotina</taxon>
        <taxon>Sordariomycetes</taxon>
        <taxon>Hypocreomycetidae</taxon>
        <taxon>Hypocreales</taxon>
        <taxon>Bionectriaceae</taxon>
        <taxon>Hapsidospora</taxon>
    </lineage>
</organism>
<proteinExistence type="predicted"/>
<dbReference type="Gene3D" id="2.60.40.640">
    <property type="match status" value="1"/>
</dbReference>
<dbReference type="AlphaFoldDB" id="A0A086TBY0"/>
<dbReference type="InterPro" id="IPR050357">
    <property type="entry name" value="Arrestin_domain-protein"/>
</dbReference>
<evidence type="ECO:0000313" key="3">
    <source>
        <dbReference type="EMBL" id="KFH46862.1"/>
    </source>
</evidence>
<dbReference type="InterPro" id="IPR014752">
    <property type="entry name" value="Arrestin-like_C"/>
</dbReference>
<comment type="caution">
    <text evidence="3">The sequence shown here is derived from an EMBL/GenBank/DDBJ whole genome shotgun (WGS) entry which is preliminary data.</text>
</comment>
<feature type="compositionally biased region" description="Low complexity" evidence="1">
    <location>
        <begin position="467"/>
        <end position="489"/>
    </location>
</feature>
<dbReference type="OrthoDB" id="3365616at2759"/>
<dbReference type="Pfam" id="PF00339">
    <property type="entry name" value="Arrestin_N"/>
    <property type="match status" value="1"/>
</dbReference>
<dbReference type="GO" id="GO:0031625">
    <property type="term" value="F:ubiquitin protein ligase binding"/>
    <property type="evidence" value="ECO:0007669"/>
    <property type="project" value="TreeGrafter"/>
</dbReference>
<dbReference type="GO" id="GO:0005886">
    <property type="term" value="C:plasma membrane"/>
    <property type="evidence" value="ECO:0007669"/>
    <property type="project" value="TreeGrafter"/>
</dbReference>
<keyword evidence="4" id="KW-1185">Reference proteome</keyword>
<feature type="domain" description="Arrestin-like N-terminal" evidence="2">
    <location>
        <begin position="4"/>
        <end position="124"/>
    </location>
</feature>
<feature type="region of interest" description="Disordered" evidence="1">
    <location>
        <begin position="214"/>
        <end position="267"/>
    </location>
</feature>
<sequence>MSIRIALDNQPEFYTNLDYVSGKIILSLNRHEQIGNIVVKLEGESTTALQVPHPFDDPNPRYGPPPGPPGSVVNESHKLLYKVQQVFPDEYYASSSNPYGAHPLHPGEHEFPFRFKLPINNACSDPQAMSKIGGIAGVGGFGAGGGLFGMGGVRVMDGTKQLLLKHVTRTLPPSLTGGHMDGEIRYYIKVTVQRPGFLKENWRFQAGFKFLPIEPPRPKKTGQEAFARRPFTFRPRSPGPEKKRNNPFFSSKKADPSGSDSKGRLSADVTTAPAVELSARLPHPPILTCNKPVPLRLVCKKLVNCPDEVFLVSFQMELIGSTEVRCHNIYSRRVNRWVLVSDTNLCIPLAASPQDEVDKEVVLPDTVWNNIALPNTVAPSFVTCNMIRRYELEVKLGVSWGKPTTKSGGIFSKDSSLQNPQIHLPLHFQDVEIFSGITPPPELLETARTSRPGRATFNMGPQLPNRPDAVPGPSAAAPAQPQRPQAQQPVQPPVQPPVSDPLYPPQLAPGQSAPNYDDAPPSYDEAMAENLAGPFDGLQERPAYSGVTNENAPSQIPREKS</sequence>
<dbReference type="GO" id="GO:0070086">
    <property type="term" value="P:ubiquitin-dependent endocytosis"/>
    <property type="evidence" value="ECO:0007669"/>
    <property type="project" value="TreeGrafter"/>
</dbReference>
<reference evidence="4" key="1">
    <citation type="journal article" date="2014" name="Genome Announc.">
        <title>Genome sequence and annotation of Acremonium chrysogenum, producer of the beta-lactam antibiotic cephalosporin C.</title>
        <authorList>
            <person name="Terfehr D."/>
            <person name="Dahlmann T.A."/>
            <person name="Specht T."/>
            <person name="Zadra I."/>
            <person name="Kuernsteiner H."/>
            <person name="Kueck U."/>
        </authorList>
    </citation>
    <scope>NUCLEOTIDE SEQUENCE [LARGE SCALE GENOMIC DNA]</scope>
    <source>
        <strain evidence="4">ATCC 11550 / CBS 779.69 / DSM 880 / IAM 14645 / JCM 23072 / IMI 49137</strain>
    </source>
</reference>